<dbReference type="NCBIfam" id="TIGR00745">
    <property type="entry name" value="apbA_panE"/>
    <property type="match status" value="1"/>
</dbReference>
<evidence type="ECO:0000313" key="13">
    <source>
        <dbReference type="EMBL" id="PSJ57729.1"/>
    </source>
</evidence>
<evidence type="ECO:0000259" key="12">
    <source>
        <dbReference type="Pfam" id="PF08546"/>
    </source>
</evidence>
<protein>
    <recommendedName>
        <fullName evidence="4 10">2-dehydropantoate 2-reductase</fullName>
        <ecNumber evidence="3 10">1.1.1.169</ecNumber>
    </recommendedName>
    <alternativeName>
        <fullName evidence="8 10">Ketopantoate reductase</fullName>
    </alternativeName>
</protein>
<evidence type="ECO:0000256" key="10">
    <source>
        <dbReference type="RuleBase" id="RU362068"/>
    </source>
</evidence>
<keyword evidence="7 10" id="KW-0560">Oxidoreductase</keyword>
<dbReference type="GO" id="GO:0015940">
    <property type="term" value="P:pantothenate biosynthetic process"/>
    <property type="evidence" value="ECO:0007669"/>
    <property type="project" value="UniProtKB-UniPathway"/>
</dbReference>
<dbReference type="EC" id="1.1.1.169" evidence="3 10"/>
<dbReference type="Proteomes" id="UP000241229">
    <property type="component" value="Unassembled WGS sequence"/>
</dbReference>
<keyword evidence="6 10" id="KW-0521">NADP</keyword>
<dbReference type="Gene3D" id="3.40.50.720">
    <property type="entry name" value="NAD(P)-binding Rossmann-like Domain"/>
    <property type="match status" value="1"/>
</dbReference>
<sequence length="339" mass="36268">MQTPPLICIFGAGSIGCYVGGRLAAAGARVRFIGRERFGAAIAAGGLRLADHHGADFWLEPGVVDYRTDPEALAEADLVLVTVKAGDTGDAAAGLAEHAPPQAIVISFQNGIGNEEILRAALPGRTVLAGMVPFNVVQLPGPTFKQATQGALDVEDNAALTPFLPTFAKAGLPLARHAAFRPVQWGKLLLNLNNAVSGLSGLTLREELSQRAYRRCLAMAQREALAAMKADGIRPARLTALPPGLVPWLLGLPDWLFLRLAGSVLEVDPAARSSMIDALDAGRRTDVDWLNGEVIRLADRHGMHAPVNRRLVELVHEAESGQRRHWSGPELLKELRSAR</sequence>
<evidence type="ECO:0000256" key="3">
    <source>
        <dbReference type="ARBA" id="ARBA00013014"/>
    </source>
</evidence>
<comment type="catalytic activity">
    <reaction evidence="9 10">
        <text>(R)-pantoate + NADP(+) = 2-dehydropantoate + NADPH + H(+)</text>
        <dbReference type="Rhea" id="RHEA:16233"/>
        <dbReference type="ChEBI" id="CHEBI:11561"/>
        <dbReference type="ChEBI" id="CHEBI:15378"/>
        <dbReference type="ChEBI" id="CHEBI:15980"/>
        <dbReference type="ChEBI" id="CHEBI:57783"/>
        <dbReference type="ChEBI" id="CHEBI:58349"/>
        <dbReference type="EC" id="1.1.1.169"/>
    </reaction>
</comment>
<proteinExistence type="inferred from homology"/>
<dbReference type="OrthoDB" id="9796561at2"/>
<keyword evidence="5 10" id="KW-0566">Pantothenate biosynthesis</keyword>
<dbReference type="GO" id="GO:0008677">
    <property type="term" value="F:2-dehydropantoate 2-reductase activity"/>
    <property type="evidence" value="ECO:0007669"/>
    <property type="project" value="UniProtKB-EC"/>
</dbReference>
<organism evidence="13 14">
    <name type="scientific">Kumtagia ephedrae</name>
    <dbReference type="NCBI Taxonomy" id="2116701"/>
    <lineage>
        <taxon>Bacteria</taxon>
        <taxon>Pseudomonadati</taxon>
        <taxon>Pseudomonadota</taxon>
        <taxon>Alphaproteobacteria</taxon>
        <taxon>Hyphomicrobiales</taxon>
        <taxon>Phyllobacteriaceae</taxon>
        <taxon>Kumtagia</taxon>
    </lineage>
</organism>
<reference evidence="13 14" key="1">
    <citation type="submission" date="2018-03" db="EMBL/GenBank/DDBJ databases">
        <title>The draft genome of Mesorhizobium sp. 6GN-30.</title>
        <authorList>
            <person name="Liu L."/>
            <person name="Li L."/>
            <person name="Wang T."/>
            <person name="Zhang X."/>
            <person name="Liang L."/>
        </authorList>
    </citation>
    <scope>NUCLEOTIDE SEQUENCE [LARGE SCALE GENOMIC DNA]</scope>
    <source>
        <strain evidence="13 14">6GN30</strain>
    </source>
</reference>
<feature type="domain" description="Ketopantoate reductase C-terminal" evidence="12">
    <location>
        <begin position="180"/>
        <end position="318"/>
    </location>
</feature>
<evidence type="ECO:0000256" key="9">
    <source>
        <dbReference type="ARBA" id="ARBA00048793"/>
    </source>
</evidence>
<accession>A0A2P7S5L3</accession>
<evidence type="ECO:0000313" key="14">
    <source>
        <dbReference type="Proteomes" id="UP000241229"/>
    </source>
</evidence>
<dbReference type="InterPro" id="IPR013752">
    <property type="entry name" value="KPA_reductase"/>
</dbReference>
<dbReference type="Pfam" id="PF02558">
    <property type="entry name" value="ApbA"/>
    <property type="match status" value="1"/>
</dbReference>
<dbReference type="SUPFAM" id="SSF51735">
    <property type="entry name" value="NAD(P)-binding Rossmann-fold domains"/>
    <property type="match status" value="1"/>
</dbReference>
<name>A0A2P7S5L3_9HYPH</name>
<evidence type="ECO:0000256" key="1">
    <source>
        <dbReference type="ARBA" id="ARBA00004994"/>
    </source>
</evidence>
<dbReference type="PANTHER" id="PTHR43765:SF2">
    <property type="entry name" value="2-DEHYDROPANTOATE 2-REDUCTASE"/>
    <property type="match status" value="1"/>
</dbReference>
<comment type="caution">
    <text evidence="13">The sequence shown here is derived from an EMBL/GenBank/DDBJ whole genome shotgun (WGS) entry which is preliminary data.</text>
</comment>
<evidence type="ECO:0000256" key="4">
    <source>
        <dbReference type="ARBA" id="ARBA00019465"/>
    </source>
</evidence>
<dbReference type="NCBIfam" id="NF006083">
    <property type="entry name" value="PRK08229.1"/>
    <property type="match status" value="1"/>
</dbReference>
<evidence type="ECO:0000256" key="6">
    <source>
        <dbReference type="ARBA" id="ARBA00022857"/>
    </source>
</evidence>
<dbReference type="Pfam" id="PF08546">
    <property type="entry name" value="ApbA_C"/>
    <property type="match status" value="1"/>
</dbReference>
<comment type="similarity">
    <text evidence="2 10">Belongs to the ketopantoate reductase family.</text>
</comment>
<dbReference type="InterPro" id="IPR036291">
    <property type="entry name" value="NAD(P)-bd_dom_sf"/>
</dbReference>
<evidence type="ECO:0000256" key="7">
    <source>
        <dbReference type="ARBA" id="ARBA00023002"/>
    </source>
</evidence>
<dbReference type="Gene3D" id="1.10.1040.10">
    <property type="entry name" value="N-(1-d-carboxylethyl)-l-norvaline Dehydrogenase, domain 2"/>
    <property type="match status" value="1"/>
</dbReference>
<evidence type="ECO:0000256" key="5">
    <source>
        <dbReference type="ARBA" id="ARBA00022655"/>
    </source>
</evidence>
<dbReference type="PANTHER" id="PTHR43765">
    <property type="entry name" value="2-DEHYDROPANTOATE 2-REDUCTASE-RELATED"/>
    <property type="match status" value="1"/>
</dbReference>
<comment type="function">
    <text evidence="10">Catalyzes the NADPH-dependent reduction of ketopantoate into pantoic acid.</text>
</comment>
<evidence type="ECO:0000259" key="11">
    <source>
        <dbReference type="Pfam" id="PF02558"/>
    </source>
</evidence>
<dbReference type="InterPro" id="IPR013328">
    <property type="entry name" value="6PGD_dom2"/>
</dbReference>
<dbReference type="InterPro" id="IPR003710">
    <property type="entry name" value="ApbA"/>
</dbReference>
<dbReference type="RefSeq" id="WP_106773409.1">
    <property type="nucleotide sequence ID" value="NZ_PXYK01000016.1"/>
</dbReference>
<dbReference type="GO" id="GO:0005737">
    <property type="term" value="C:cytoplasm"/>
    <property type="evidence" value="ECO:0007669"/>
    <property type="project" value="TreeGrafter"/>
</dbReference>
<dbReference type="InterPro" id="IPR008927">
    <property type="entry name" value="6-PGluconate_DH-like_C_sf"/>
</dbReference>
<feature type="domain" description="Ketopantoate reductase N-terminal" evidence="11">
    <location>
        <begin position="7"/>
        <end position="156"/>
    </location>
</feature>
<evidence type="ECO:0000256" key="2">
    <source>
        <dbReference type="ARBA" id="ARBA00007870"/>
    </source>
</evidence>
<dbReference type="EMBL" id="PXYK01000016">
    <property type="protein sequence ID" value="PSJ57729.1"/>
    <property type="molecule type" value="Genomic_DNA"/>
</dbReference>
<dbReference type="SUPFAM" id="SSF48179">
    <property type="entry name" value="6-phosphogluconate dehydrogenase C-terminal domain-like"/>
    <property type="match status" value="1"/>
</dbReference>
<dbReference type="UniPathway" id="UPA00028">
    <property type="reaction ID" value="UER00004"/>
</dbReference>
<keyword evidence="14" id="KW-1185">Reference proteome</keyword>
<dbReference type="GO" id="GO:0050661">
    <property type="term" value="F:NADP binding"/>
    <property type="evidence" value="ECO:0007669"/>
    <property type="project" value="TreeGrafter"/>
</dbReference>
<evidence type="ECO:0000256" key="8">
    <source>
        <dbReference type="ARBA" id="ARBA00032024"/>
    </source>
</evidence>
<dbReference type="InterPro" id="IPR050838">
    <property type="entry name" value="Ketopantoate_reductase"/>
</dbReference>
<comment type="pathway">
    <text evidence="1 10">Cofactor biosynthesis; (R)-pantothenate biosynthesis; (R)-pantoate from 3-methyl-2-oxobutanoate: step 2/2.</text>
</comment>
<dbReference type="AlphaFoldDB" id="A0A2P7S5L3"/>
<gene>
    <name evidence="13" type="ORF">C7I84_17020</name>
</gene>
<dbReference type="InterPro" id="IPR013332">
    <property type="entry name" value="KPR_N"/>
</dbReference>